<gene>
    <name evidence="2" type="ORF">MNBD_GAMMA23-104</name>
</gene>
<evidence type="ECO:0000313" key="2">
    <source>
        <dbReference type="EMBL" id="VAW91719.1"/>
    </source>
</evidence>
<protein>
    <submittedName>
        <fullName evidence="2">Uncharacterized protein</fullName>
    </submittedName>
</protein>
<organism evidence="2">
    <name type="scientific">hydrothermal vent metagenome</name>
    <dbReference type="NCBI Taxonomy" id="652676"/>
    <lineage>
        <taxon>unclassified sequences</taxon>
        <taxon>metagenomes</taxon>
        <taxon>ecological metagenomes</taxon>
    </lineage>
</organism>
<evidence type="ECO:0000256" key="1">
    <source>
        <dbReference type="SAM" id="Phobius"/>
    </source>
</evidence>
<dbReference type="AlphaFoldDB" id="A0A3B1A0R3"/>
<keyword evidence="1" id="KW-0812">Transmembrane</keyword>
<keyword evidence="1" id="KW-1133">Transmembrane helix</keyword>
<proteinExistence type="predicted"/>
<accession>A0A3B1A0R3</accession>
<reference evidence="2" key="1">
    <citation type="submission" date="2018-06" db="EMBL/GenBank/DDBJ databases">
        <authorList>
            <person name="Zhirakovskaya E."/>
        </authorList>
    </citation>
    <scope>NUCLEOTIDE SEQUENCE</scope>
</reference>
<name>A0A3B1A0R3_9ZZZZ</name>
<sequence length="206" mass="24157">MPNKTINSQLNQKSKAKSETRQFEIFNDKHIQVTTNNLVEEKSFSINLGLLEPWPVRHRKISIAWLAAVLYFFISTIIYIFYLTSNINSGLLGKLMPLIVIFILATIASLIMFYYRSPNVTEFRSRYAGCVLLSFLYNKPTPEIFEKFIDEMRARILTASQNIKMDKRRMLVIELKELDRLKNEGILDEQRIKQAHQRVQHLNFTP</sequence>
<dbReference type="EMBL" id="UOFT01000016">
    <property type="protein sequence ID" value="VAW91719.1"/>
    <property type="molecule type" value="Genomic_DNA"/>
</dbReference>
<feature type="transmembrane region" description="Helical" evidence="1">
    <location>
        <begin position="95"/>
        <end position="115"/>
    </location>
</feature>
<feature type="transmembrane region" description="Helical" evidence="1">
    <location>
        <begin position="63"/>
        <end position="83"/>
    </location>
</feature>
<keyword evidence="1" id="KW-0472">Membrane</keyword>